<evidence type="ECO:0000256" key="8">
    <source>
        <dbReference type="RuleBase" id="RU000688"/>
    </source>
</evidence>
<gene>
    <name evidence="11" type="ORF">GDO54_005775</name>
</gene>
<dbReference type="PANTHER" id="PTHR48018">
    <property type="entry name" value="OLFACTORY RECEPTOR"/>
    <property type="match status" value="1"/>
</dbReference>
<evidence type="ECO:0000256" key="4">
    <source>
        <dbReference type="ARBA" id="ARBA00023040"/>
    </source>
</evidence>
<evidence type="ECO:0000256" key="7">
    <source>
        <dbReference type="ARBA" id="ARBA00023224"/>
    </source>
</evidence>
<dbReference type="EMBL" id="DYDO01000002">
    <property type="protein sequence ID" value="DBA29713.1"/>
    <property type="molecule type" value="Genomic_DNA"/>
</dbReference>
<keyword evidence="9" id="KW-0552">Olfaction</keyword>
<dbReference type="PROSITE" id="PS50262">
    <property type="entry name" value="G_PROTEIN_RECEP_F1_2"/>
    <property type="match status" value="1"/>
</dbReference>
<dbReference type="AlphaFoldDB" id="A0AAV3ARD2"/>
<dbReference type="GO" id="GO:0004930">
    <property type="term" value="F:G protein-coupled receptor activity"/>
    <property type="evidence" value="ECO:0007669"/>
    <property type="project" value="UniProtKB-KW"/>
</dbReference>
<feature type="transmembrane region" description="Helical" evidence="9">
    <location>
        <begin position="186"/>
        <end position="215"/>
    </location>
</feature>
<evidence type="ECO:0000256" key="2">
    <source>
        <dbReference type="ARBA" id="ARBA00022692"/>
    </source>
</evidence>
<dbReference type="InterPro" id="IPR000276">
    <property type="entry name" value="GPCR_Rhodpsn"/>
</dbReference>
<comment type="similarity">
    <text evidence="8">Belongs to the G-protein coupled receptor 1 family.</text>
</comment>
<keyword evidence="4 8" id="KW-0297">G-protein coupled receptor</keyword>
<name>A0AAV3ARD2_PYXAD</name>
<dbReference type="Pfam" id="PF13853">
    <property type="entry name" value="7tm_4"/>
    <property type="match status" value="1"/>
</dbReference>
<keyword evidence="9" id="KW-1003">Cell membrane</keyword>
<feature type="transmembrane region" description="Helical" evidence="9">
    <location>
        <begin position="227"/>
        <end position="251"/>
    </location>
</feature>
<dbReference type="PROSITE" id="PS00237">
    <property type="entry name" value="G_PROTEIN_RECEP_F1_1"/>
    <property type="match status" value="1"/>
</dbReference>
<dbReference type="Proteomes" id="UP001181693">
    <property type="component" value="Unassembled WGS sequence"/>
</dbReference>
<evidence type="ECO:0000256" key="6">
    <source>
        <dbReference type="ARBA" id="ARBA00023170"/>
    </source>
</evidence>
<dbReference type="InterPro" id="IPR017452">
    <property type="entry name" value="GPCR_Rhodpsn_7TM"/>
</dbReference>
<feature type="transmembrane region" description="Helical" evidence="9">
    <location>
        <begin position="81"/>
        <end position="105"/>
    </location>
</feature>
<dbReference type="GO" id="GO:0005886">
    <property type="term" value="C:plasma membrane"/>
    <property type="evidence" value="ECO:0007669"/>
    <property type="project" value="UniProtKB-SubCell"/>
</dbReference>
<feature type="domain" description="G-protein coupled receptors family 1 profile" evidence="10">
    <location>
        <begin position="31"/>
        <end position="280"/>
    </location>
</feature>
<keyword evidence="5 9" id="KW-0472">Membrane</keyword>
<dbReference type="GO" id="GO:0004984">
    <property type="term" value="F:olfactory receptor activity"/>
    <property type="evidence" value="ECO:0007669"/>
    <property type="project" value="InterPro"/>
</dbReference>
<reference evidence="11" key="1">
    <citation type="thesis" date="2020" institute="ProQuest LLC" country="789 East Eisenhower Parkway, Ann Arbor, MI, USA">
        <title>Comparative Genomics and Chromosome Evolution.</title>
        <authorList>
            <person name="Mudd A.B."/>
        </authorList>
    </citation>
    <scope>NUCLEOTIDE SEQUENCE</scope>
    <source>
        <strain evidence="11">1538</strain>
        <tissue evidence="11">Blood</tissue>
    </source>
</reference>
<keyword evidence="12" id="KW-1185">Reference proteome</keyword>
<sequence length="303" mass="34259">MFEFSGLTDNEDLVPYLFVLFLLVYMVTILGNVGMMVIVQISPNLHTPMYYFLSYLSFVDLCYSSVITPKMLCDLLSVKKQISFIGCALQFCFFAGLGSTEIFVLSSMSYDRYVAICHPLHYVTIMTKNKCEVFILTAFLISTVQSTSSTNCMFTLQYCGPNLLDHFYCDIPPILKLSCSDTSSCVILTVFFVGFCTISSLTTILVSYILIMLTILRMKSTKGRQKAFSTCSSHLMCATIFYVTVFFTYLHPSSSLLEKQDKVASIFYTMVTPMLNPLIYSLRNLEVKKVIFQLLQTRGQGNV</sequence>
<dbReference type="PRINTS" id="PR00245">
    <property type="entry name" value="OLFACTORYR"/>
</dbReference>
<evidence type="ECO:0000259" key="10">
    <source>
        <dbReference type="PROSITE" id="PS50262"/>
    </source>
</evidence>
<keyword evidence="6 8" id="KW-0675">Receptor</keyword>
<evidence type="ECO:0000313" key="12">
    <source>
        <dbReference type="Proteomes" id="UP001181693"/>
    </source>
</evidence>
<dbReference type="CDD" id="cd15230">
    <property type="entry name" value="7tmA_OR5-like"/>
    <property type="match status" value="1"/>
</dbReference>
<evidence type="ECO:0000313" key="11">
    <source>
        <dbReference type="EMBL" id="DBA29713.1"/>
    </source>
</evidence>
<keyword evidence="9" id="KW-0716">Sensory transduction</keyword>
<evidence type="ECO:0000256" key="9">
    <source>
        <dbReference type="RuleBase" id="RU363047"/>
    </source>
</evidence>
<keyword evidence="2 8" id="KW-0812">Transmembrane</keyword>
<dbReference type="Gene3D" id="1.20.1070.10">
    <property type="entry name" value="Rhodopsin 7-helix transmembrane proteins"/>
    <property type="match status" value="1"/>
</dbReference>
<feature type="transmembrane region" description="Helical" evidence="9">
    <location>
        <begin position="16"/>
        <end position="38"/>
    </location>
</feature>
<dbReference type="SUPFAM" id="SSF81321">
    <property type="entry name" value="Family A G protein-coupled receptor-like"/>
    <property type="match status" value="1"/>
</dbReference>
<evidence type="ECO:0000256" key="1">
    <source>
        <dbReference type="ARBA" id="ARBA00004141"/>
    </source>
</evidence>
<dbReference type="FunFam" id="1.20.1070.10:FF:000003">
    <property type="entry name" value="Olfactory receptor"/>
    <property type="match status" value="1"/>
</dbReference>
<feature type="transmembrane region" description="Helical" evidence="9">
    <location>
        <begin position="263"/>
        <end position="282"/>
    </location>
</feature>
<organism evidence="11 12">
    <name type="scientific">Pyxicephalus adspersus</name>
    <name type="common">African bullfrog</name>
    <dbReference type="NCBI Taxonomy" id="30357"/>
    <lineage>
        <taxon>Eukaryota</taxon>
        <taxon>Metazoa</taxon>
        <taxon>Chordata</taxon>
        <taxon>Craniata</taxon>
        <taxon>Vertebrata</taxon>
        <taxon>Euteleostomi</taxon>
        <taxon>Amphibia</taxon>
        <taxon>Batrachia</taxon>
        <taxon>Anura</taxon>
        <taxon>Neobatrachia</taxon>
        <taxon>Ranoidea</taxon>
        <taxon>Pyxicephalidae</taxon>
        <taxon>Pyxicephalinae</taxon>
        <taxon>Pyxicephalus</taxon>
    </lineage>
</organism>
<keyword evidence="7 8" id="KW-0807">Transducer</keyword>
<accession>A0AAV3ARD2</accession>
<dbReference type="InterPro" id="IPR000725">
    <property type="entry name" value="Olfact_rcpt"/>
</dbReference>
<proteinExistence type="inferred from homology"/>
<comment type="subcellular location">
    <subcellularLocation>
        <location evidence="9">Cell membrane</location>
        <topology evidence="9">Multi-pass membrane protein</topology>
    </subcellularLocation>
    <subcellularLocation>
        <location evidence="1">Membrane</location>
        <topology evidence="1">Multi-pass membrane protein</topology>
    </subcellularLocation>
</comment>
<dbReference type="PRINTS" id="PR00237">
    <property type="entry name" value="GPCRRHODOPSN"/>
</dbReference>
<protein>
    <recommendedName>
        <fullName evidence="9">Olfactory receptor</fullName>
    </recommendedName>
</protein>
<evidence type="ECO:0000256" key="5">
    <source>
        <dbReference type="ARBA" id="ARBA00023136"/>
    </source>
</evidence>
<evidence type="ECO:0000256" key="3">
    <source>
        <dbReference type="ARBA" id="ARBA00022989"/>
    </source>
</evidence>
<keyword evidence="3 9" id="KW-1133">Transmembrane helix</keyword>
<comment type="caution">
    <text evidence="11">The sequence shown here is derived from an EMBL/GenBank/DDBJ whole genome shotgun (WGS) entry which is preliminary data.</text>
</comment>
<feature type="transmembrane region" description="Helical" evidence="9">
    <location>
        <begin position="50"/>
        <end position="69"/>
    </location>
</feature>